<accession>C7XW31</accession>
<evidence type="ECO:0000313" key="3">
    <source>
        <dbReference type="Proteomes" id="UP000003987"/>
    </source>
</evidence>
<evidence type="ECO:0000313" key="2">
    <source>
        <dbReference type="EMBL" id="EEU30547.1"/>
    </source>
</evidence>
<sequence length="68" mass="7647">MKHQFKSNKLQVKVTSERHPDGLIRTFNNICPNPSDDQITLFLDAIVILTGETVQNITLTNAETLAHD</sequence>
<dbReference type="InterPro" id="IPR012454">
    <property type="entry name" value="DUF1659"/>
</dbReference>
<organism evidence="2 3">
    <name type="scientific">Limosilactobacillus coleohominis 101-4-CHN</name>
    <dbReference type="NCBI Taxonomy" id="575594"/>
    <lineage>
        <taxon>Bacteria</taxon>
        <taxon>Bacillati</taxon>
        <taxon>Bacillota</taxon>
        <taxon>Bacilli</taxon>
        <taxon>Lactobacillales</taxon>
        <taxon>Lactobacillaceae</taxon>
        <taxon>Limosilactobacillus</taxon>
    </lineage>
</organism>
<gene>
    <name evidence="2" type="ORF">HMPREF0501_00925</name>
</gene>
<dbReference type="AlphaFoldDB" id="C7XW31"/>
<dbReference type="Proteomes" id="UP000003987">
    <property type="component" value="Unassembled WGS sequence"/>
</dbReference>
<dbReference type="eggNOG" id="ENOG5030BPF">
    <property type="taxonomic scope" value="Bacteria"/>
</dbReference>
<reference evidence="2 3" key="1">
    <citation type="submission" date="2009-06" db="EMBL/GenBank/DDBJ databases">
        <title>The Genome Sequence of Lactobacillus coleohominis strain 101-4-CHN.</title>
        <authorList>
            <consortium name="The Broad Institute Genome Sequencing Platform"/>
            <person name="Ward D."/>
            <person name="Young S.K."/>
            <person name="Zeng Q."/>
            <person name="Koehrsen M."/>
            <person name="Alvarado L."/>
            <person name="Berlin A."/>
            <person name="Borenstein D."/>
            <person name="Chen Z."/>
            <person name="Engels R."/>
            <person name="Freedman E."/>
            <person name="Gellesch M."/>
            <person name="Goldberg J."/>
            <person name="Griggs A."/>
            <person name="Gujja S."/>
            <person name="Heiman D."/>
            <person name="Hepburn T."/>
            <person name="Howarth C."/>
            <person name="Jen D."/>
            <person name="Larson L."/>
            <person name="Lewis B."/>
            <person name="Mehta T."/>
            <person name="Park D."/>
            <person name="Pearson M."/>
            <person name="Roberts A."/>
            <person name="Saif S."/>
            <person name="Shea T."/>
            <person name="Shenoy N."/>
            <person name="Sisk P."/>
            <person name="Stolte C."/>
            <person name="Sykes S."/>
            <person name="Walk T."/>
            <person name="White J."/>
            <person name="Yandava C."/>
            <person name="Liu Y."/>
            <person name="Xu Q."/>
            <person name="Lander E."/>
            <person name="Nusbaum C."/>
            <person name="Galagan J."/>
            <person name="Birren B."/>
        </authorList>
    </citation>
    <scope>NUCLEOTIDE SEQUENCE [LARGE SCALE GENOMIC DNA]</scope>
    <source>
        <strain evidence="2 3">101-4-CHN</strain>
    </source>
</reference>
<proteinExistence type="predicted"/>
<feature type="domain" description="DUF1659" evidence="1">
    <location>
        <begin position="3"/>
        <end position="65"/>
    </location>
</feature>
<dbReference type="OrthoDB" id="2326959at2"/>
<dbReference type="EMBL" id="GG698803">
    <property type="protein sequence ID" value="EEU30547.1"/>
    <property type="molecule type" value="Genomic_DNA"/>
</dbReference>
<protein>
    <recommendedName>
        <fullName evidence="1">DUF1659 domain-containing protein</fullName>
    </recommendedName>
</protein>
<keyword evidence="3" id="KW-1185">Reference proteome</keyword>
<name>C7XW31_9LACO</name>
<dbReference type="RefSeq" id="WP_006916744.1">
    <property type="nucleotide sequence ID" value="NZ_GG698803.1"/>
</dbReference>
<dbReference type="HOGENOM" id="CLU_2788619_0_0_9"/>
<dbReference type="Pfam" id="PF07872">
    <property type="entry name" value="DUF1659"/>
    <property type="match status" value="1"/>
</dbReference>
<evidence type="ECO:0000259" key="1">
    <source>
        <dbReference type="Pfam" id="PF07872"/>
    </source>
</evidence>
<dbReference type="STRING" id="575594.HMPREF0501_00925"/>